<dbReference type="EMBL" id="CM037619">
    <property type="protein sequence ID" value="KAH8007071.1"/>
    <property type="molecule type" value="Genomic_DNA"/>
</dbReference>
<proteinExistence type="predicted"/>
<sequence>MAPHAPLEVIRYKYGKEEQVEAFFCSCWLGTFMDNTLEKENMCAGAMTSAELEREEEPIYEEMAPLQGQRVPLRVLERAKCIGPMLEREGVSMLTLATIVHTAGGKLDPDCCPYCFNIAYYKEFRDDCSDDDDDEPDSGHSSEHEIFSEEDEGDTPTTPPPTPIRLEEQADPLEVDAKRILCVTELFPDVWQGAVDLTLLAKLVQGELNPECCSRCELIELFRSTAASGPEGARAMSKITVIAMKGVNEHVVLKPDMHKDEKTRTD</sequence>
<accession>A0ACB8FPH6</accession>
<evidence type="ECO:0000313" key="1">
    <source>
        <dbReference type="EMBL" id="KAH8007071.1"/>
    </source>
</evidence>
<gene>
    <name evidence="1" type="ORF">K3G42_016621</name>
</gene>
<dbReference type="Proteomes" id="UP000827872">
    <property type="component" value="Linkage Group LG06"/>
</dbReference>
<comment type="caution">
    <text evidence="1">The sequence shown here is derived from an EMBL/GenBank/DDBJ whole genome shotgun (WGS) entry which is preliminary data.</text>
</comment>
<organism evidence="1 2">
    <name type="scientific">Sphaerodactylus townsendi</name>
    <dbReference type="NCBI Taxonomy" id="933632"/>
    <lineage>
        <taxon>Eukaryota</taxon>
        <taxon>Metazoa</taxon>
        <taxon>Chordata</taxon>
        <taxon>Craniata</taxon>
        <taxon>Vertebrata</taxon>
        <taxon>Euteleostomi</taxon>
        <taxon>Lepidosauria</taxon>
        <taxon>Squamata</taxon>
        <taxon>Bifurcata</taxon>
        <taxon>Gekkota</taxon>
        <taxon>Sphaerodactylidae</taxon>
        <taxon>Sphaerodactylus</taxon>
    </lineage>
</organism>
<keyword evidence="2" id="KW-1185">Reference proteome</keyword>
<name>A0ACB8FPH6_9SAUR</name>
<evidence type="ECO:0000313" key="2">
    <source>
        <dbReference type="Proteomes" id="UP000827872"/>
    </source>
</evidence>
<protein>
    <submittedName>
        <fullName evidence="1">Uncharacterized protein</fullName>
    </submittedName>
</protein>
<reference evidence="1" key="1">
    <citation type="submission" date="2021-08" db="EMBL/GenBank/DDBJ databases">
        <title>The first chromosome-level gecko genome reveals the dynamic sex chromosomes of Neotropical dwarf geckos (Sphaerodactylidae: Sphaerodactylus).</title>
        <authorList>
            <person name="Pinto B.J."/>
            <person name="Keating S.E."/>
            <person name="Gamble T."/>
        </authorList>
    </citation>
    <scope>NUCLEOTIDE SEQUENCE</scope>
    <source>
        <strain evidence="1">TG3544</strain>
    </source>
</reference>